<reference evidence="5" key="1">
    <citation type="submission" date="2009-03" db="EMBL/GenBank/DDBJ databases">
        <title>Caligus rogercresseyi ESTs and full-length cDNAs.</title>
        <authorList>
            <person name="Yasuike M."/>
            <person name="von Schalburg K."/>
            <person name="Cooper G."/>
            <person name="Leong J."/>
            <person name="Jones S.R.M."/>
            <person name="Koop B.F."/>
        </authorList>
    </citation>
    <scope>NUCLEOTIDE SEQUENCE</scope>
    <source>
        <tissue evidence="5">Whole tissue</tissue>
    </source>
</reference>
<evidence type="ECO:0000313" key="5">
    <source>
        <dbReference type="EMBL" id="ACO10393.1"/>
    </source>
</evidence>
<dbReference type="GO" id="GO:0005509">
    <property type="term" value="F:calcium ion binding"/>
    <property type="evidence" value="ECO:0007669"/>
    <property type="project" value="InterPro"/>
</dbReference>
<sequence length="176" mass="20221">MGNGASMPNVDGFSREEISRLEKRFQKLDLDRSGSISVGEFLSVPELKETPLVKRVVAVMDSNHSGEVDFKEFVMGLAQFAIRDDDRKSKLEFIFRIYDMDRDGYISNYELFKVLKMMTGKNLTDQQLQQIVDKTIIYLDKDLDGKISFEEFCNVVDARGPEHDITSKMTFDKNVI</sequence>
<gene>
    <name evidence="5" type="primary">CANB1</name>
</gene>
<dbReference type="Pfam" id="PF13499">
    <property type="entry name" value="EF-hand_7"/>
    <property type="match status" value="2"/>
</dbReference>
<keyword evidence="2" id="KW-0677">Repeat</keyword>
<dbReference type="EMBL" id="BT075969">
    <property type="protein sequence ID" value="ACO10393.1"/>
    <property type="molecule type" value="mRNA"/>
</dbReference>
<dbReference type="FunFam" id="1.10.238.10:FF:000001">
    <property type="entry name" value="Calmodulin 1"/>
    <property type="match status" value="1"/>
</dbReference>
<evidence type="ECO:0000256" key="3">
    <source>
        <dbReference type="ARBA" id="ARBA00022837"/>
    </source>
</evidence>
<dbReference type="InterPro" id="IPR011992">
    <property type="entry name" value="EF-hand-dom_pair"/>
</dbReference>
<feature type="domain" description="EF-hand" evidence="4">
    <location>
        <begin position="16"/>
        <end position="51"/>
    </location>
</feature>
<feature type="domain" description="EF-hand" evidence="4">
    <location>
        <begin position="53"/>
        <end position="83"/>
    </location>
</feature>
<proteinExistence type="evidence at transcript level"/>
<evidence type="ECO:0000256" key="2">
    <source>
        <dbReference type="ARBA" id="ARBA00022737"/>
    </source>
</evidence>
<name>C1BMZ0_CALRO</name>
<evidence type="ECO:0000259" key="4">
    <source>
        <dbReference type="PROSITE" id="PS50222"/>
    </source>
</evidence>
<keyword evidence="1" id="KW-0479">Metal-binding</keyword>
<dbReference type="InterPro" id="IPR018247">
    <property type="entry name" value="EF_Hand_1_Ca_BS"/>
</dbReference>
<accession>C1BMZ0</accession>
<keyword evidence="3" id="KW-0106">Calcium</keyword>
<dbReference type="InterPro" id="IPR002048">
    <property type="entry name" value="EF_hand_dom"/>
</dbReference>
<dbReference type="PROSITE" id="PS00018">
    <property type="entry name" value="EF_HAND_1"/>
    <property type="match status" value="3"/>
</dbReference>
<organism evidence="5">
    <name type="scientific">Caligus rogercresseyi</name>
    <name type="common">Sea louse</name>
    <dbReference type="NCBI Taxonomy" id="217165"/>
    <lineage>
        <taxon>Eukaryota</taxon>
        <taxon>Metazoa</taxon>
        <taxon>Ecdysozoa</taxon>
        <taxon>Arthropoda</taxon>
        <taxon>Crustacea</taxon>
        <taxon>Multicrustacea</taxon>
        <taxon>Hexanauplia</taxon>
        <taxon>Copepoda</taxon>
        <taxon>Siphonostomatoida</taxon>
        <taxon>Caligidae</taxon>
        <taxon>Caligus</taxon>
    </lineage>
</organism>
<feature type="domain" description="EF-hand" evidence="4">
    <location>
        <begin position="127"/>
        <end position="162"/>
    </location>
</feature>
<dbReference type="AlphaFoldDB" id="C1BMZ0"/>
<feature type="domain" description="EF-hand" evidence="4">
    <location>
        <begin position="86"/>
        <end position="121"/>
    </location>
</feature>
<dbReference type="SMART" id="SM00054">
    <property type="entry name" value="EFh"/>
    <property type="match status" value="4"/>
</dbReference>
<dbReference type="PANTHER" id="PTHR45942">
    <property type="entry name" value="PROTEIN PHOSPATASE 3 REGULATORY SUBUNIT B ALPHA ISOFORM TYPE 1"/>
    <property type="match status" value="1"/>
</dbReference>
<protein>
    <submittedName>
        <fullName evidence="5">Calcineurin subunit B isoform 1</fullName>
    </submittedName>
</protein>
<evidence type="ECO:0000256" key="1">
    <source>
        <dbReference type="ARBA" id="ARBA00022723"/>
    </source>
</evidence>
<dbReference type="Gene3D" id="1.10.238.10">
    <property type="entry name" value="EF-hand"/>
    <property type="match status" value="1"/>
</dbReference>
<dbReference type="PROSITE" id="PS50222">
    <property type="entry name" value="EF_HAND_2"/>
    <property type="match status" value="4"/>
</dbReference>
<dbReference type="SUPFAM" id="SSF47473">
    <property type="entry name" value="EF-hand"/>
    <property type="match status" value="1"/>
</dbReference>